<dbReference type="STRING" id="1043004.A0A074WP45"/>
<feature type="region of interest" description="Disordered" evidence="9">
    <location>
        <begin position="347"/>
        <end position="431"/>
    </location>
</feature>
<feature type="domain" description="Nin one binding (NOB1) Zn-ribbon-like" evidence="10">
    <location>
        <begin position="283"/>
        <end position="354"/>
    </location>
</feature>
<dbReference type="InterPro" id="IPR036283">
    <property type="entry name" value="NOB1_Zf-like_sf"/>
</dbReference>
<evidence type="ECO:0000256" key="5">
    <source>
        <dbReference type="ARBA" id="ARBA00022833"/>
    </source>
</evidence>
<dbReference type="Proteomes" id="UP000027730">
    <property type="component" value="Unassembled WGS sequence"/>
</dbReference>
<keyword evidence="2" id="KW-0540">Nuclease</keyword>
<dbReference type="Pfam" id="PF08772">
    <property type="entry name" value="Zn_ribbon_NOB1"/>
    <property type="match status" value="1"/>
</dbReference>
<organism evidence="12 13">
    <name type="scientific">Aureobasidium namibiae CBS 147.97</name>
    <dbReference type="NCBI Taxonomy" id="1043004"/>
    <lineage>
        <taxon>Eukaryota</taxon>
        <taxon>Fungi</taxon>
        <taxon>Dikarya</taxon>
        <taxon>Ascomycota</taxon>
        <taxon>Pezizomycotina</taxon>
        <taxon>Dothideomycetes</taxon>
        <taxon>Dothideomycetidae</taxon>
        <taxon>Dothideales</taxon>
        <taxon>Saccotheciaceae</taxon>
        <taxon>Aureobasidium</taxon>
    </lineage>
</organism>
<keyword evidence="3 7" id="KW-0479">Metal-binding</keyword>
<dbReference type="GeneID" id="25409858"/>
<dbReference type="SUPFAM" id="SSF144206">
    <property type="entry name" value="NOB1 zinc finger-like"/>
    <property type="match status" value="1"/>
</dbReference>
<feature type="binding site" evidence="8">
    <location>
        <position position="296"/>
    </location>
    <ligand>
        <name>Zn(2+)</name>
        <dbReference type="ChEBI" id="CHEBI:29105"/>
    </ligand>
</feature>
<dbReference type="GO" id="GO:0005737">
    <property type="term" value="C:cytoplasm"/>
    <property type="evidence" value="ECO:0007669"/>
    <property type="project" value="UniProtKB-ARBA"/>
</dbReference>
<feature type="compositionally biased region" description="Acidic residues" evidence="9">
    <location>
        <begin position="212"/>
        <end position="222"/>
    </location>
</feature>
<dbReference type="PANTHER" id="PTHR12814:SF2">
    <property type="entry name" value="RNA-BINDING PROTEIN NOB1"/>
    <property type="match status" value="1"/>
</dbReference>
<protein>
    <recommendedName>
        <fullName evidence="7">20S-pre-rRNA D-site endonuclease NOB1</fullName>
    </recommendedName>
</protein>
<feature type="compositionally biased region" description="Polar residues" evidence="9">
    <location>
        <begin position="158"/>
        <end position="174"/>
    </location>
</feature>
<dbReference type="GO" id="GO:0016787">
    <property type="term" value="F:hydrolase activity"/>
    <property type="evidence" value="ECO:0007669"/>
    <property type="project" value="UniProtKB-KW"/>
</dbReference>
<evidence type="ECO:0000259" key="11">
    <source>
        <dbReference type="Pfam" id="PF17146"/>
    </source>
</evidence>
<dbReference type="InterPro" id="IPR033411">
    <property type="entry name" value="Ribonuclease_PIN"/>
</dbReference>
<dbReference type="PIRSF" id="PIRSF037125">
    <property type="entry name" value="D-site_20S_pre-rRNA_nuclease"/>
    <property type="match status" value="1"/>
</dbReference>
<sequence length="431" mass="47616">MSATIESQKPVHTIVLDTGAIIRNHPTVSTLLAQSEQIVTVPAIITEIRDAATRTRVETQLMPFLTIRSPTPASIKFVTDFARKTGDLDVLSKPDIQIVALAYELECERNGGDWRLRKNPGQKGMNGKPPVKEDVKSEEAADGKQEDATETKQDETTETLPENSSTDSSVQQISEDLAKSEIDEVEPSSFEEPVAQDAQPADLAQTTATAQEEAEDTGEDSDGGWITPSNLKKHQEKDSSGSTESTQSAQSVLQVATLTTDFAMQNVLLQINLNLISPTMQRVKHLKTYILRCHACFCTTKEMSKQFCPRCGSPTLTRVACSTTSNGEFKLHLKKNMQWNTRGDRFSIPKPVHGSANGRVQGGGKGHWGNDLILAEDQKEFTRHHEEEKRRKERDLMDEDYLPSILTGARNNRSGGRMKVGGGRNVNSKKR</sequence>
<feature type="compositionally biased region" description="Basic and acidic residues" evidence="9">
    <location>
        <begin position="130"/>
        <end position="155"/>
    </location>
</feature>
<feature type="region of interest" description="Disordered" evidence="9">
    <location>
        <begin position="112"/>
        <end position="248"/>
    </location>
</feature>
<dbReference type="Pfam" id="PF17146">
    <property type="entry name" value="PIN_6"/>
    <property type="match status" value="1"/>
</dbReference>
<keyword evidence="5 7" id="KW-0862">Zinc</keyword>
<reference evidence="12 13" key="1">
    <citation type="journal article" date="2014" name="BMC Genomics">
        <title>Genome sequencing of four Aureobasidium pullulans varieties: biotechnological potential, stress tolerance, and description of new species.</title>
        <authorList>
            <person name="Gostin Ar C."/>
            <person name="Ohm R.A."/>
            <person name="Kogej T."/>
            <person name="Sonjak S."/>
            <person name="Turk M."/>
            <person name="Zajc J."/>
            <person name="Zalar P."/>
            <person name="Grube M."/>
            <person name="Sun H."/>
            <person name="Han J."/>
            <person name="Sharma A."/>
            <person name="Chiniquy J."/>
            <person name="Ngan C.Y."/>
            <person name="Lipzen A."/>
            <person name="Barry K."/>
            <person name="Grigoriev I.V."/>
            <person name="Gunde-Cimerman N."/>
        </authorList>
    </citation>
    <scope>NUCLEOTIDE SEQUENCE [LARGE SCALE GENOMIC DNA]</scope>
    <source>
        <strain evidence="12 13">CBS 147.97</strain>
    </source>
</reference>
<evidence type="ECO:0000256" key="2">
    <source>
        <dbReference type="ARBA" id="ARBA00022722"/>
    </source>
</evidence>
<accession>A0A074WP45</accession>
<evidence type="ECO:0000313" key="12">
    <source>
        <dbReference type="EMBL" id="KEQ74905.1"/>
    </source>
</evidence>
<dbReference type="Gene3D" id="3.40.50.1010">
    <property type="entry name" value="5'-nuclease"/>
    <property type="match status" value="1"/>
</dbReference>
<evidence type="ECO:0000256" key="8">
    <source>
        <dbReference type="PIRSR" id="PIRSR037125-1"/>
    </source>
</evidence>
<feature type="binding site" evidence="8">
    <location>
        <position position="308"/>
    </location>
    <ligand>
        <name>Zn(2+)</name>
        <dbReference type="ChEBI" id="CHEBI:29105"/>
    </ligand>
</feature>
<dbReference type="GO" id="GO:0030490">
    <property type="term" value="P:maturation of SSU-rRNA"/>
    <property type="evidence" value="ECO:0007669"/>
    <property type="project" value="TreeGrafter"/>
</dbReference>
<feature type="compositionally biased region" description="Low complexity" evidence="9">
    <location>
        <begin position="195"/>
        <end position="211"/>
    </location>
</feature>
<dbReference type="FunFam" id="3.40.50.1010:FF:000020">
    <property type="entry name" value="20S-pre-rRNA D-site endonuclease NOB1"/>
    <property type="match status" value="1"/>
</dbReference>
<gene>
    <name evidence="12" type="ORF">M436DRAFT_42941</name>
</gene>
<evidence type="ECO:0000256" key="4">
    <source>
        <dbReference type="ARBA" id="ARBA00022801"/>
    </source>
</evidence>
<comment type="subcellular location">
    <subcellularLocation>
        <location evidence="7">Nucleus</location>
        <location evidence="7">Nucleolus</location>
    </subcellularLocation>
</comment>
<feature type="binding site" evidence="8">
    <location>
        <position position="311"/>
    </location>
    <ligand>
        <name>Zn(2+)</name>
        <dbReference type="ChEBI" id="CHEBI:29105"/>
    </ligand>
</feature>
<evidence type="ECO:0000256" key="9">
    <source>
        <dbReference type="SAM" id="MobiDB-lite"/>
    </source>
</evidence>
<dbReference type="EMBL" id="KL584706">
    <property type="protein sequence ID" value="KEQ74905.1"/>
    <property type="molecule type" value="Genomic_DNA"/>
</dbReference>
<evidence type="ECO:0000313" key="13">
    <source>
        <dbReference type="Proteomes" id="UP000027730"/>
    </source>
</evidence>
<dbReference type="GO" id="GO:0005730">
    <property type="term" value="C:nucleolus"/>
    <property type="evidence" value="ECO:0007669"/>
    <property type="project" value="UniProtKB-SubCell"/>
</dbReference>
<dbReference type="InterPro" id="IPR017117">
    <property type="entry name" value="Nob1_euk"/>
</dbReference>
<dbReference type="CDD" id="cd09876">
    <property type="entry name" value="PIN_Nob1-like"/>
    <property type="match status" value="1"/>
</dbReference>
<feature type="domain" description="Ribonuclease PIN" evidence="11">
    <location>
        <begin position="14"/>
        <end position="105"/>
    </location>
</feature>
<dbReference type="HOGENOM" id="CLU_024666_2_0_1"/>
<evidence type="ECO:0000256" key="3">
    <source>
        <dbReference type="ARBA" id="ARBA00022723"/>
    </source>
</evidence>
<dbReference type="AlphaFoldDB" id="A0A074WP45"/>
<dbReference type="Gene3D" id="6.20.210.10">
    <property type="entry name" value="Nin one binding (NOB1), Zn-ribbon-like"/>
    <property type="match status" value="1"/>
</dbReference>
<keyword evidence="4" id="KW-0378">Hydrolase</keyword>
<keyword evidence="6 7" id="KW-0539">Nucleus</keyword>
<dbReference type="RefSeq" id="XP_013429057.1">
    <property type="nucleotide sequence ID" value="XM_013573603.1"/>
</dbReference>
<dbReference type="GO" id="GO:0004521">
    <property type="term" value="F:RNA endonuclease activity"/>
    <property type="evidence" value="ECO:0007669"/>
    <property type="project" value="UniProtKB-UniRule"/>
</dbReference>
<evidence type="ECO:0000256" key="1">
    <source>
        <dbReference type="ARBA" id="ARBA00005858"/>
    </source>
</evidence>
<feature type="binding site" evidence="8">
    <location>
        <position position="293"/>
    </location>
    <ligand>
        <name>Zn(2+)</name>
        <dbReference type="ChEBI" id="CHEBI:29105"/>
    </ligand>
</feature>
<evidence type="ECO:0000256" key="7">
    <source>
        <dbReference type="PIRNR" id="PIRNR037125"/>
    </source>
</evidence>
<dbReference type="GO" id="GO:0030688">
    <property type="term" value="C:preribosome, small subunit precursor"/>
    <property type="evidence" value="ECO:0007669"/>
    <property type="project" value="TreeGrafter"/>
</dbReference>
<name>A0A074WP45_9PEZI</name>
<evidence type="ECO:0000259" key="10">
    <source>
        <dbReference type="Pfam" id="PF08772"/>
    </source>
</evidence>
<proteinExistence type="inferred from homology"/>
<dbReference type="InterPro" id="IPR014881">
    <property type="entry name" value="NOB1_Zn-bd"/>
</dbReference>
<dbReference type="PANTHER" id="PTHR12814">
    <property type="entry name" value="RNA-BINDING PROTEIN NOB1"/>
    <property type="match status" value="1"/>
</dbReference>
<dbReference type="OrthoDB" id="446759at2759"/>
<dbReference type="InterPro" id="IPR039907">
    <property type="entry name" value="NOB1"/>
</dbReference>
<keyword evidence="13" id="KW-1185">Reference proteome</keyword>
<comment type="similarity">
    <text evidence="1 7">Belongs to the NOB1 family.</text>
</comment>
<feature type="compositionally biased region" description="Basic and acidic residues" evidence="9">
    <location>
        <begin position="376"/>
        <end position="395"/>
    </location>
</feature>
<dbReference type="GO" id="GO:0046872">
    <property type="term" value="F:metal ion binding"/>
    <property type="evidence" value="ECO:0007669"/>
    <property type="project" value="UniProtKB-UniRule"/>
</dbReference>
<comment type="function">
    <text evidence="7">Required for the synthesis of 40S ribosome subunits. Has a role in processing 20S pre-rRNA into the mature 18S rRNA, where it is required for cleavage at the 3' end of the mature 18S rRNA (D-site). Accompanies the 20S pre-rRNA from the nucleus to the cytoplasm.</text>
</comment>
<evidence type="ECO:0000256" key="6">
    <source>
        <dbReference type="ARBA" id="ARBA00023242"/>
    </source>
</evidence>